<dbReference type="VEuPathDB" id="TrichDB:TVAGG3_0505180"/>
<evidence type="ECO:0000313" key="2">
    <source>
        <dbReference type="EMBL" id="EAY14345.1"/>
    </source>
</evidence>
<dbReference type="Proteomes" id="UP000001542">
    <property type="component" value="Unassembled WGS sequence"/>
</dbReference>
<name>A2DZ69_TRIV3</name>
<dbReference type="SMR" id="A2DZ69"/>
<evidence type="ECO:0000313" key="3">
    <source>
        <dbReference type="Proteomes" id="UP000001542"/>
    </source>
</evidence>
<dbReference type="RefSeq" id="XP_001326568.1">
    <property type="nucleotide sequence ID" value="XM_001326533.1"/>
</dbReference>
<dbReference type="AlphaFoldDB" id="A2DZ69"/>
<reference evidence="2" key="1">
    <citation type="submission" date="2006-10" db="EMBL/GenBank/DDBJ databases">
        <authorList>
            <person name="Amadeo P."/>
            <person name="Zhao Q."/>
            <person name="Wortman J."/>
            <person name="Fraser-Liggett C."/>
            <person name="Carlton J."/>
        </authorList>
    </citation>
    <scope>NUCLEOTIDE SEQUENCE</scope>
    <source>
        <strain evidence="2">G3</strain>
    </source>
</reference>
<accession>A2DZ69</accession>
<evidence type="ECO:0000256" key="1">
    <source>
        <dbReference type="SAM" id="MobiDB-lite"/>
    </source>
</evidence>
<sequence>MQQNSSTEQKESTNSIYKISKQPIFAPYGFQFDIRSEFFEKFKELGLVFTCTQSCYNEDEILKKIQGLNFPYMKFLNKIFKKDKTLSGSCQLGKYLKENGLDYHDFSEFQTKEEFIRYQEEKLQTEKQQQHAQQGEIENHREEEENKLLRHESCSQGKSHHKSRKHIRHSNQLVQQQHQQFMQYQQFQQMQYLNQMHQMQQLQIQYLNQMIPRPNPLIIYYQPVVYLQYPCYMNQTRLNFAQSIISTLE</sequence>
<dbReference type="EMBL" id="DS113272">
    <property type="protein sequence ID" value="EAY14345.1"/>
    <property type="molecule type" value="Genomic_DNA"/>
</dbReference>
<keyword evidence="3" id="KW-1185">Reference proteome</keyword>
<feature type="compositionally biased region" description="Basic and acidic residues" evidence="1">
    <location>
        <begin position="137"/>
        <end position="153"/>
    </location>
</feature>
<proteinExistence type="predicted"/>
<dbReference type="VEuPathDB" id="TrichDB:TVAG_026660"/>
<dbReference type="KEGG" id="tva:4772333"/>
<organism evidence="2 3">
    <name type="scientific">Trichomonas vaginalis (strain ATCC PRA-98 / G3)</name>
    <dbReference type="NCBI Taxonomy" id="412133"/>
    <lineage>
        <taxon>Eukaryota</taxon>
        <taxon>Metamonada</taxon>
        <taxon>Parabasalia</taxon>
        <taxon>Trichomonadida</taxon>
        <taxon>Trichomonadidae</taxon>
        <taxon>Trichomonas</taxon>
    </lineage>
</organism>
<reference evidence="2" key="2">
    <citation type="journal article" date="2007" name="Science">
        <title>Draft genome sequence of the sexually transmitted pathogen Trichomonas vaginalis.</title>
        <authorList>
            <person name="Carlton J.M."/>
            <person name="Hirt R.P."/>
            <person name="Silva J.C."/>
            <person name="Delcher A.L."/>
            <person name="Schatz M."/>
            <person name="Zhao Q."/>
            <person name="Wortman J.R."/>
            <person name="Bidwell S.L."/>
            <person name="Alsmark U.C.M."/>
            <person name="Besteiro S."/>
            <person name="Sicheritz-Ponten T."/>
            <person name="Noel C.J."/>
            <person name="Dacks J.B."/>
            <person name="Foster P.G."/>
            <person name="Simillion C."/>
            <person name="Van de Peer Y."/>
            <person name="Miranda-Saavedra D."/>
            <person name="Barton G.J."/>
            <person name="Westrop G.D."/>
            <person name="Mueller S."/>
            <person name="Dessi D."/>
            <person name="Fiori P.L."/>
            <person name="Ren Q."/>
            <person name="Paulsen I."/>
            <person name="Zhang H."/>
            <person name="Bastida-Corcuera F.D."/>
            <person name="Simoes-Barbosa A."/>
            <person name="Brown M.T."/>
            <person name="Hayes R.D."/>
            <person name="Mukherjee M."/>
            <person name="Okumura C.Y."/>
            <person name="Schneider R."/>
            <person name="Smith A.J."/>
            <person name="Vanacova S."/>
            <person name="Villalvazo M."/>
            <person name="Haas B.J."/>
            <person name="Pertea M."/>
            <person name="Feldblyum T.V."/>
            <person name="Utterback T.R."/>
            <person name="Shu C.L."/>
            <person name="Osoegawa K."/>
            <person name="de Jong P.J."/>
            <person name="Hrdy I."/>
            <person name="Horvathova L."/>
            <person name="Zubacova Z."/>
            <person name="Dolezal P."/>
            <person name="Malik S.B."/>
            <person name="Logsdon J.M. Jr."/>
            <person name="Henze K."/>
            <person name="Gupta A."/>
            <person name="Wang C.C."/>
            <person name="Dunne R.L."/>
            <person name="Upcroft J.A."/>
            <person name="Upcroft P."/>
            <person name="White O."/>
            <person name="Salzberg S.L."/>
            <person name="Tang P."/>
            <person name="Chiu C.-H."/>
            <person name="Lee Y.-S."/>
            <person name="Embley T.M."/>
            <person name="Coombs G.H."/>
            <person name="Mottram J.C."/>
            <person name="Tachezy J."/>
            <person name="Fraser-Liggett C.M."/>
            <person name="Johnson P.J."/>
        </authorList>
    </citation>
    <scope>NUCLEOTIDE SEQUENCE [LARGE SCALE GENOMIC DNA]</scope>
    <source>
        <strain evidence="2">G3</strain>
    </source>
</reference>
<gene>
    <name evidence="2" type="ORF">TVAG_026660</name>
</gene>
<dbReference type="InParanoid" id="A2DZ69"/>
<feature type="region of interest" description="Disordered" evidence="1">
    <location>
        <begin position="126"/>
        <end position="163"/>
    </location>
</feature>
<protein>
    <submittedName>
        <fullName evidence="2">Uncharacterized protein</fullName>
    </submittedName>
</protein>